<evidence type="ECO:0000313" key="2">
    <source>
        <dbReference type="Proteomes" id="UP000294847"/>
    </source>
</evidence>
<proteinExistence type="predicted"/>
<sequence length="55" mass="6314">MEQMDAHQHTKSILKGRESSRSFTVELTKWPSFNQKAASQLISAKLPRKLSKLDE</sequence>
<protein>
    <submittedName>
        <fullName evidence="1">Uncharacterized protein</fullName>
    </submittedName>
</protein>
<reference evidence="1 2" key="1">
    <citation type="journal article" date="2019" name="Mol. Biol. Evol.">
        <title>Blast fungal genomes show frequent chromosomal changes, gene gains and losses, and effector gene turnover.</title>
        <authorList>
            <person name="Gomez Luciano L.B."/>
            <person name="Jason Tsai I."/>
            <person name="Chuma I."/>
            <person name="Tosa Y."/>
            <person name="Chen Y.H."/>
            <person name="Li J.Y."/>
            <person name="Li M.Y."/>
            <person name="Jade Lu M.Y."/>
            <person name="Nakayashiki H."/>
            <person name="Li W.H."/>
        </authorList>
    </citation>
    <scope>NUCLEOTIDE SEQUENCE [LARGE SCALE GENOMIC DNA]</scope>
    <source>
        <strain evidence="1">MZ5-1-6</strain>
    </source>
</reference>
<name>A0A4V1C7T4_PYROR</name>
<dbReference type="EMBL" id="CP034209">
    <property type="protein sequence ID" value="QBZ64498.1"/>
    <property type="molecule type" value="Genomic_DNA"/>
</dbReference>
<dbReference type="AlphaFoldDB" id="A0A4V1C7T4"/>
<accession>A0A4V1C7T4</accession>
<gene>
    <name evidence="1" type="ORF">PoMZ_06196</name>
</gene>
<evidence type="ECO:0000313" key="1">
    <source>
        <dbReference type="EMBL" id="QBZ64498.1"/>
    </source>
</evidence>
<dbReference type="Proteomes" id="UP000294847">
    <property type="component" value="Chromosome 6"/>
</dbReference>
<organism evidence="1 2">
    <name type="scientific">Pyricularia oryzae</name>
    <name type="common">Rice blast fungus</name>
    <name type="synonym">Magnaporthe oryzae</name>
    <dbReference type="NCBI Taxonomy" id="318829"/>
    <lineage>
        <taxon>Eukaryota</taxon>
        <taxon>Fungi</taxon>
        <taxon>Dikarya</taxon>
        <taxon>Ascomycota</taxon>
        <taxon>Pezizomycotina</taxon>
        <taxon>Sordariomycetes</taxon>
        <taxon>Sordariomycetidae</taxon>
        <taxon>Magnaporthales</taxon>
        <taxon>Pyriculariaceae</taxon>
        <taxon>Pyricularia</taxon>
    </lineage>
</organism>